<evidence type="ECO:0000313" key="2">
    <source>
        <dbReference type="Proteomes" id="UP001152795"/>
    </source>
</evidence>
<proteinExistence type="predicted"/>
<keyword evidence="2" id="KW-1185">Reference proteome</keyword>
<comment type="caution">
    <text evidence="1">The sequence shown here is derived from an EMBL/GenBank/DDBJ whole genome shotgun (WGS) entry which is preliminary data.</text>
</comment>
<dbReference type="OrthoDB" id="6614552at2759"/>
<gene>
    <name evidence="1" type="ORF">PACLA_8A056585</name>
</gene>
<reference evidence="1" key="1">
    <citation type="submission" date="2020-04" db="EMBL/GenBank/DDBJ databases">
        <authorList>
            <person name="Alioto T."/>
            <person name="Alioto T."/>
            <person name="Gomez Garrido J."/>
        </authorList>
    </citation>
    <scope>NUCLEOTIDE SEQUENCE</scope>
    <source>
        <strain evidence="1">A484AB</strain>
    </source>
</reference>
<protein>
    <submittedName>
        <fullName evidence="1">Uncharacterized protein</fullName>
    </submittedName>
</protein>
<dbReference type="EMBL" id="CACRXK020015854">
    <property type="protein sequence ID" value="CAB4028969.1"/>
    <property type="molecule type" value="Genomic_DNA"/>
</dbReference>
<dbReference type="Proteomes" id="UP001152795">
    <property type="component" value="Unassembled WGS sequence"/>
</dbReference>
<sequence length="93" mass="10660">MDEFKKFSEPSLPSQKEFYSSLTDEGITDEDYLHAQKELEELRKSDEPVKEEVPIEKKRELQVFSISATTEGIVNFARERVTQKASEGNCSIS</sequence>
<organism evidence="1 2">
    <name type="scientific">Paramuricea clavata</name>
    <name type="common">Red gorgonian</name>
    <name type="synonym">Violescent sea-whip</name>
    <dbReference type="NCBI Taxonomy" id="317549"/>
    <lineage>
        <taxon>Eukaryota</taxon>
        <taxon>Metazoa</taxon>
        <taxon>Cnidaria</taxon>
        <taxon>Anthozoa</taxon>
        <taxon>Octocorallia</taxon>
        <taxon>Malacalcyonacea</taxon>
        <taxon>Plexauridae</taxon>
        <taxon>Paramuricea</taxon>
    </lineage>
</organism>
<dbReference type="AlphaFoldDB" id="A0A7D9JG73"/>
<evidence type="ECO:0000313" key="1">
    <source>
        <dbReference type="EMBL" id="CAB4028969.1"/>
    </source>
</evidence>
<accession>A0A7D9JG73</accession>
<name>A0A7D9JG73_PARCT</name>